<proteinExistence type="predicted"/>
<name>A0ABU0EBH9_9CELL</name>
<protein>
    <submittedName>
        <fullName evidence="2">Uncharacterized protein</fullName>
    </submittedName>
</protein>
<feature type="region of interest" description="Disordered" evidence="1">
    <location>
        <begin position="268"/>
        <end position="287"/>
    </location>
</feature>
<accession>A0ABU0EBH9</accession>
<evidence type="ECO:0000313" key="3">
    <source>
        <dbReference type="Proteomes" id="UP001239626"/>
    </source>
</evidence>
<organism evidence="2 3">
    <name type="scientific">Cellulomonas humilata</name>
    <dbReference type="NCBI Taxonomy" id="144055"/>
    <lineage>
        <taxon>Bacteria</taxon>
        <taxon>Bacillati</taxon>
        <taxon>Actinomycetota</taxon>
        <taxon>Actinomycetes</taxon>
        <taxon>Micrococcales</taxon>
        <taxon>Cellulomonadaceae</taxon>
        <taxon>Cellulomonas</taxon>
    </lineage>
</organism>
<dbReference type="Proteomes" id="UP001239626">
    <property type="component" value="Unassembled WGS sequence"/>
</dbReference>
<feature type="region of interest" description="Disordered" evidence="1">
    <location>
        <begin position="105"/>
        <end position="124"/>
    </location>
</feature>
<keyword evidence="3" id="KW-1185">Reference proteome</keyword>
<comment type="caution">
    <text evidence="2">The sequence shown here is derived from an EMBL/GenBank/DDBJ whole genome shotgun (WGS) entry which is preliminary data.</text>
</comment>
<evidence type="ECO:0000256" key="1">
    <source>
        <dbReference type="SAM" id="MobiDB-lite"/>
    </source>
</evidence>
<dbReference type="EMBL" id="JAUSVB010000001">
    <property type="protein sequence ID" value="MDQ0372627.1"/>
    <property type="molecule type" value="Genomic_DNA"/>
</dbReference>
<dbReference type="RefSeq" id="WP_307490213.1">
    <property type="nucleotide sequence ID" value="NZ_JAUSVB010000001.1"/>
</dbReference>
<sequence>MPLDGLDADVLLVGLRAAVDSARYWQEPDGEDVLAATPQVRASLSRVAGSVASSVSAAWWMTPIERTTQASVVFDDPASPVQPSVQAASVILSRWRDRTIEEEARAQRERPVDPGAAWSGTWWSTPPRELTRTSRRLGAHGPVGLWLVEDGYNWDRASVRAIDPPAEASVYEVDGPDAWSELCHRFPLEVTASRRHDWFRTTGAAHRWVIPDWVRVADEFDAVHVTTTGYLTTAGRPVAVEEDTSSVLAGWNPDETYWLTEPPAATEAHQRWQRLDDDTWQEDPPFR</sequence>
<evidence type="ECO:0000313" key="2">
    <source>
        <dbReference type="EMBL" id="MDQ0372627.1"/>
    </source>
</evidence>
<reference evidence="2 3" key="1">
    <citation type="submission" date="2023-07" db="EMBL/GenBank/DDBJ databases">
        <title>Sorghum-associated microbial communities from plants grown in Nebraska, USA.</title>
        <authorList>
            <person name="Schachtman D."/>
        </authorList>
    </citation>
    <scope>NUCLEOTIDE SEQUENCE [LARGE SCALE GENOMIC DNA]</scope>
    <source>
        <strain evidence="2 3">BE332</strain>
    </source>
</reference>
<feature type="compositionally biased region" description="Basic and acidic residues" evidence="1">
    <location>
        <begin position="268"/>
        <end position="277"/>
    </location>
</feature>
<gene>
    <name evidence="2" type="ORF">J2X26_000924</name>
</gene>